<dbReference type="RefSeq" id="WP_319970271.1">
    <property type="nucleotide sequence ID" value="NZ_JAXAVW010000032.1"/>
</dbReference>
<evidence type="ECO:0000313" key="2">
    <source>
        <dbReference type="EMBL" id="MDX8035244.1"/>
    </source>
</evidence>
<name>A0ABU4TB26_9PSEU</name>
<dbReference type="InterPro" id="IPR018649">
    <property type="entry name" value="SHOCT"/>
</dbReference>
<accession>A0ABU4TB26</accession>
<sequence>MIAVTPVRFLALSDVDDLPAFTDALRDAVRNATTPAQAPRQDVLAQIAKLADLHAAGILTAEEFQSKKAELLNRL</sequence>
<dbReference type="Pfam" id="PF09851">
    <property type="entry name" value="SHOCT"/>
    <property type="match status" value="1"/>
</dbReference>
<gene>
    <name evidence="2" type="ORF">SK803_33950</name>
</gene>
<comment type="caution">
    <text evidence="2">The sequence shown here is derived from an EMBL/GenBank/DDBJ whole genome shotgun (WGS) entry which is preliminary data.</text>
</comment>
<organism evidence="2 3">
    <name type="scientific">Lentzea miocenica</name>
    <dbReference type="NCBI Taxonomy" id="3095431"/>
    <lineage>
        <taxon>Bacteria</taxon>
        <taxon>Bacillati</taxon>
        <taxon>Actinomycetota</taxon>
        <taxon>Actinomycetes</taxon>
        <taxon>Pseudonocardiales</taxon>
        <taxon>Pseudonocardiaceae</taxon>
        <taxon>Lentzea</taxon>
    </lineage>
</organism>
<feature type="domain" description="SHOCT" evidence="1">
    <location>
        <begin position="45"/>
        <end position="72"/>
    </location>
</feature>
<keyword evidence="3" id="KW-1185">Reference proteome</keyword>
<dbReference type="Proteomes" id="UP001285521">
    <property type="component" value="Unassembled WGS sequence"/>
</dbReference>
<protein>
    <submittedName>
        <fullName evidence="2">SHOCT domain-containing protein</fullName>
    </submittedName>
</protein>
<evidence type="ECO:0000313" key="3">
    <source>
        <dbReference type="Proteomes" id="UP001285521"/>
    </source>
</evidence>
<proteinExistence type="predicted"/>
<dbReference type="EMBL" id="JAXAVW010000032">
    <property type="protein sequence ID" value="MDX8035244.1"/>
    <property type="molecule type" value="Genomic_DNA"/>
</dbReference>
<reference evidence="2 3" key="2">
    <citation type="submission" date="2023-11" db="EMBL/GenBank/DDBJ databases">
        <authorList>
            <person name="Lara A.C."/>
            <person name="Chronakova A."/>
        </authorList>
    </citation>
    <scope>NUCLEOTIDE SEQUENCE [LARGE SCALE GENOMIC DNA]</scope>
    <source>
        <strain evidence="2 3">BCCO 10_0856</strain>
    </source>
</reference>
<evidence type="ECO:0000259" key="1">
    <source>
        <dbReference type="Pfam" id="PF09851"/>
    </source>
</evidence>
<reference evidence="2 3" key="1">
    <citation type="submission" date="2023-11" db="EMBL/GenBank/DDBJ databases">
        <title>Lentzea sokolovensis, sp. nov., Lentzea kristufkii, sp. nov., and Lentzea miocenensis, sp. nov., rare actinobacteria from Sokolov Coal Basin, Miocene lacustrine sediment, Czech Republic.</title>
        <authorList>
            <person name="Lara A."/>
            <person name="Kotroba L."/>
            <person name="Nouioui I."/>
            <person name="Neumann-Schaal M."/>
            <person name="Mast Y."/>
            <person name="Chronakova A."/>
        </authorList>
    </citation>
    <scope>NUCLEOTIDE SEQUENCE [LARGE SCALE GENOMIC DNA]</scope>
    <source>
        <strain evidence="2 3">BCCO 10_0856</strain>
    </source>
</reference>